<dbReference type="AlphaFoldDB" id="A0A1L7T7I4"/>
<sequence length="348" mass="39965">MTPLTEPEQSLLYISVFKTFILPIFPIVSIQDIDSFWHRWMSSESTCIELVCLSLIIETGSLISALQRQANTGQTILHSQIRSRRIADAARYIRIEEQHDLSFTQACLLMCVFLRHIAQSGEEYLLKASHSLKNILSTPGLFQNHSESVTLMWLSWACLAFETPQKGVLEPFMSASQLQNFPLSPRLHELFGTSFAITQRRRLQWLGEHINKSWTPDNFDTQTFDIRLNCYLNAELRKSKIVLPHTMSRHEFNGAHKSFMLAAQALDAGDRIRNLKFEAHSALTISSKIDYQEWIEVSRPTLCALYLLFSFSTELEMLYQEFSAHLMPMVPSVLASHLDWDGEFTVES</sequence>
<dbReference type="GeneID" id="65088859"/>
<protein>
    <recommendedName>
        <fullName evidence="3">Transcription factor domain-containing protein</fullName>
    </recommendedName>
</protein>
<dbReference type="EMBL" id="FCQH01000004">
    <property type="protein sequence ID" value="CVK91525.1"/>
    <property type="molecule type" value="Genomic_DNA"/>
</dbReference>
<dbReference type="VEuPathDB" id="FungiDB:FMAN_09600"/>
<reference evidence="2" key="1">
    <citation type="journal article" date="2016" name="Genome Biol. Evol.">
        <title>Comparative 'omics' of the Fusarium fujikuroi species complex highlights differences in genetic potential and metabolite synthesis.</title>
        <authorList>
            <person name="Niehaus E.-M."/>
            <person name="Muensterkoetter M."/>
            <person name="Proctor R.H."/>
            <person name="Brown D.W."/>
            <person name="Sharon A."/>
            <person name="Idan Y."/>
            <person name="Oren-Young L."/>
            <person name="Sieber C.M."/>
            <person name="Novak O."/>
            <person name="Pencik A."/>
            <person name="Tarkowska D."/>
            <person name="Hromadova K."/>
            <person name="Freeman S."/>
            <person name="Maymon M."/>
            <person name="Elazar M."/>
            <person name="Youssef S.A."/>
            <person name="El-Shabrawy E.S.M."/>
            <person name="Shalaby A.B.A."/>
            <person name="Houterman P."/>
            <person name="Brock N.L."/>
            <person name="Burkhardt I."/>
            <person name="Tsavkelova E.A."/>
            <person name="Dickschat J.S."/>
            <person name="Galuszka P."/>
            <person name="Gueldener U."/>
            <person name="Tudzynski B."/>
        </authorList>
    </citation>
    <scope>NUCLEOTIDE SEQUENCE [LARGE SCALE GENOMIC DNA]</scope>
    <source>
        <strain evidence="2">MRC7560</strain>
    </source>
</reference>
<dbReference type="RefSeq" id="XP_041681123.1">
    <property type="nucleotide sequence ID" value="XM_041830462.1"/>
</dbReference>
<evidence type="ECO:0000313" key="2">
    <source>
        <dbReference type="Proteomes" id="UP000184255"/>
    </source>
</evidence>
<dbReference type="Proteomes" id="UP000184255">
    <property type="component" value="Unassembled WGS sequence"/>
</dbReference>
<accession>A0A1L7T7I4</accession>
<proteinExistence type="predicted"/>
<evidence type="ECO:0000313" key="1">
    <source>
        <dbReference type="EMBL" id="CVK91525.1"/>
    </source>
</evidence>
<gene>
    <name evidence="1" type="ORF">FMAN_09600</name>
</gene>
<comment type="caution">
    <text evidence="1">The sequence shown here is derived from an EMBL/GenBank/DDBJ whole genome shotgun (WGS) entry which is preliminary data.</text>
</comment>
<name>A0A1L7T7I4_FUSMA</name>
<keyword evidence="2" id="KW-1185">Reference proteome</keyword>
<organism evidence="1 2">
    <name type="scientific">Fusarium mangiferae</name>
    <name type="common">Mango malformation disease fungus</name>
    <dbReference type="NCBI Taxonomy" id="192010"/>
    <lineage>
        <taxon>Eukaryota</taxon>
        <taxon>Fungi</taxon>
        <taxon>Dikarya</taxon>
        <taxon>Ascomycota</taxon>
        <taxon>Pezizomycotina</taxon>
        <taxon>Sordariomycetes</taxon>
        <taxon>Hypocreomycetidae</taxon>
        <taxon>Hypocreales</taxon>
        <taxon>Nectriaceae</taxon>
        <taxon>Fusarium</taxon>
        <taxon>Fusarium fujikuroi species complex</taxon>
    </lineage>
</organism>
<evidence type="ECO:0008006" key="3">
    <source>
        <dbReference type="Google" id="ProtNLM"/>
    </source>
</evidence>